<dbReference type="InterPro" id="IPR043129">
    <property type="entry name" value="ATPase_NBD"/>
</dbReference>
<dbReference type="AlphaFoldDB" id="A0AAV5FTP9"/>
<sequence>MFVGMNQAGLAECVVRAVQSCHPYLQPVLFERCSLLVYLLVPVLECAIHVHVFWLFQHHLDRWKHIIPPIHREIGKGTSAYCIVPDDDYQVKIIRQENPILGVWRGGSILASSPPDFESMCVTKSKIRV</sequence>
<keyword evidence="1" id="KW-1133">Transmembrane helix</keyword>
<evidence type="ECO:0000313" key="2">
    <source>
        <dbReference type="EMBL" id="GJN37920.1"/>
    </source>
</evidence>
<dbReference type="Proteomes" id="UP001054889">
    <property type="component" value="Unassembled WGS sequence"/>
</dbReference>
<gene>
    <name evidence="2" type="primary">gb26921</name>
    <name evidence="2" type="ORF">PR202_gb26921</name>
</gene>
<dbReference type="SUPFAM" id="SSF53067">
    <property type="entry name" value="Actin-like ATPase domain"/>
    <property type="match status" value="1"/>
</dbReference>
<feature type="transmembrane region" description="Helical" evidence="1">
    <location>
        <begin position="35"/>
        <end position="56"/>
    </location>
</feature>
<organism evidence="2 3">
    <name type="scientific">Eleusine coracana subsp. coracana</name>
    <dbReference type="NCBI Taxonomy" id="191504"/>
    <lineage>
        <taxon>Eukaryota</taxon>
        <taxon>Viridiplantae</taxon>
        <taxon>Streptophyta</taxon>
        <taxon>Embryophyta</taxon>
        <taxon>Tracheophyta</taxon>
        <taxon>Spermatophyta</taxon>
        <taxon>Magnoliopsida</taxon>
        <taxon>Liliopsida</taxon>
        <taxon>Poales</taxon>
        <taxon>Poaceae</taxon>
        <taxon>PACMAD clade</taxon>
        <taxon>Chloridoideae</taxon>
        <taxon>Cynodonteae</taxon>
        <taxon>Eleusininae</taxon>
        <taxon>Eleusine</taxon>
    </lineage>
</organism>
<keyword evidence="1" id="KW-0472">Membrane</keyword>
<dbReference type="Gene3D" id="3.30.420.40">
    <property type="match status" value="2"/>
</dbReference>
<reference evidence="2" key="1">
    <citation type="journal article" date="2018" name="DNA Res.">
        <title>Multiple hybrid de novo genome assembly of finger millet, an orphan allotetraploid crop.</title>
        <authorList>
            <person name="Hatakeyama M."/>
            <person name="Aluri S."/>
            <person name="Balachadran M.T."/>
            <person name="Sivarajan S.R."/>
            <person name="Patrignani A."/>
            <person name="Gruter S."/>
            <person name="Poveda L."/>
            <person name="Shimizu-Inatsugi R."/>
            <person name="Baeten J."/>
            <person name="Francoijs K.J."/>
            <person name="Nataraja K.N."/>
            <person name="Reddy Y.A.N."/>
            <person name="Phadnis S."/>
            <person name="Ravikumar R.L."/>
            <person name="Schlapbach R."/>
            <person name="Sreeman S.M."/>
            <person name="Shimizu K.K."/>
        </authorList>
    </citation>
    <scope>NUCLEOTIDE SEQUENCE</scope>
</reference>
<accession>A0AAV5FTP9</accession>
<evidence type="ECO:0000313" key="3">
    <source>
        <dbReference type="Proteomes" id="UP001054889"/>
    </source>
</evidence>
<proteinExistence type="predicted"/>
<keyword evidence="1" id="KW-0812">Transmembrane</keyword>
<name>A0AAV5FTP9_ELECO</name>
<dbReference type="InterPro" id="IPR004000">
    <property type="entry name" value="Actin"/>
</dbReference>
<reference evidence="2" key="2">
    <citation type="submission" date="2021-12" db="EMBL/GenBank/DDBJ databases">
        <title>Resequencing data analysis of finger millet.</title>
        <authorList>
            <person name="Hatakeyama M."/>
            <person name="Aluri S."/>
            <person name="Balachadran M.T."/>
            <person name="Sivarajan S.R."/>
            <person name="Poveda L."/>
            <person name="Shimizu-Inatsugi R."/>
            <person name="Schlapbach R."/>
            <person name="Sreeman S.M."/>
            <person name="Shimizu K.K."/>
        </authorList>
    </citation>
    <scope>NUCLEOTIDE SEQUENCE</scope>
</reference>
<dbReference type="EMBL" id="BQKI01000095">
    <property type="protein sequence ID" value="GJN37920.1"/>
    <property type="molecule type" value="Genomic_DNA"/>
</dbReference>
<evidence type="ECO:0000256" key="1">
    <source>
        <dbReference type="SAM" id="Phobius"/>
    </source>
</evidence>
<dbReference type="Pfam" id="PF00022">
    <property type="entry name" value="Actin"/>
    <property type="match status" value="1"/>
</dbReference>
<comment type="caution">
    <text evidence="2">The sequence shown here is derived from an EMBL/GenBank/DDBJ whole genome shotgun (WGS) entry which is preliminary data.</text>
</comment>
<protein>
    <submittedName>
        <fullName evidence="2">Uncharacterized protein</fullName>
    </submittedName>
</protein>
<keyword evidence="3" id="KW-1185">Reference proteome</keyword>